<dbReference type="Proteomes" id="UP000323000">
    <property type="component" value="Chromosome 2"/>
</dbReference>
<dbReference type="InterPro" id="IPR055414">
    <property type="entry name" value="LRR_R13L4/SHOC2-like"/>
</dbReference>
<keyword evidence="1" id="KW-0433">Leucine-rich repeat</keyword>
<proteinExistence type="predicted"/>
<dbReference type="InterPro" id="IPR003591">
    <property type="entry name" value="Leu-rich_rpt_typical-subtyp"/>
</dbReference>
<dbReference type="Gene3D" id="3.80.10.10">
    <property type="entry name" value="Ribonuclease Inhibitor"/>
    <property type="match status" value="4"/>
</dbReference>
<dbReference type="InterPro" id="IPR050715">
    <property type="entry name" value="LRR-SigEffector_domain"/>
</dbReference>
<name>A0A5C7IH85_9ROSI</name>
<dbReference type="InterPro" id="IPR001611">
    <property type="entry name" value="Leu-rich_rpt"/>
</dbReference>
<evidence type="ECO:0000256" key="2">
    <source>
        <dbReference type="ARBA" id="ARBA00022737"/>
    </source>
</evidence>
<organism evidence="5 6">
    <name type="scientific">Acer yangbiense</name>
    <dbReference type="NCBI Taxonomy" id="1000413"/>
    <lineage>
        <taxon>Eukaryota</taxon>
        <taxon>Viridiplantae</taxon>
        <taxon>Streptophyta</taxon>
        <taxon>Embryophyta</taxon>
        <taxon>Tracheophyta</taxon>
        <taxon>Spermatophyta</taxon>
        <taxon>Magnoliopsida</taxon>
        <taxon>eudicotyledons</taxon>
        <taxon>Gunneridae</taxon>
        <taxon>Pentapetalae</taxon>
        <taxon>rosids</taxon>
        <taxon>malvids</taxon>
        <taxon>Sapindales</taxon>
        <taxon>Sapindaceae</taxon>
        <taxon>Hippocastanoideae</taxon>
        <taxon>Acereae</taxon>
        <taxon>Acer</taxon>
    </lineage>
</organism>
<dbReference type="EMBL" id="VAHF01000002">
    <property type="protein sequence ID" value="TXG68511.1"/>
    <property type="molecule type" value="Genomic_DNA"/>
</dbReference>
<keyword evidence="6" id="KW-1185">Reference proteome</keyword>
<accession>A0A5C7IH85</accession>
<evidence type="ECO:0000313" key="6">
    <source>
        <dbReference type="Proteomes" id="UP000323000"/>
    </source>
</evidence>
<dbReference type="SUPFAM" id="SSF52058">
    <property type="entry name" value="L domain-like"/>
    <property type="match status" value="1"/>
</dbReference>
<protein>
    <submittedName>
        <fullName evidence="5">Uncharacterized protein</fullName>
    </submittedName>
</protein>
<gene>
    <name evidence="5" type="ORF">EZV62_003446</name>
</gene>
<feature type="domain" description="C-JID" evidence="3">
    <location>
        <begin position="522"/>
        <end position="670"/>
    </location>
</feature>
<dbReference type="InterPro" id="IPR045344">
    <property type="entry name" value="C-JID"/>
</dbReference>
<dbReference type="PANTHER" id="PTHR45752">
    <property type="entry name" value="LEUCINE-RICH REPEAT-CONTAINING"/>
    <property type="match status" value="1"/>
</dbReference>
<evidence type="ECO:0000259" key="4">
    <source>
        <dbReference type="Pfam" id="PF23598"/>
    </source>
</evidence>
<keyword evidence="2" id="KW-0677">Repeat</keyword>
<dbReference type="Pfam" id="PF23598">
    <property type="entry name" value="LRR_14"/>
    <property type="match status" value="1"/>
</dbReference>
<dbReference type="Pfam" id="PF07725">
    <property type="entry name" value="LRR_3"/>
    <property type="match status" value="1"/>
</dbReference>
<dbReference type="PANTHER" id="PTHR45752:SF195">
    <property type="entry name" value="LEUCINE-RICH REPEAT (LRR) FAMILY PROTEIN-RELATED"/>
    <property type="match status" value="1"/>
</dbReference>
<comment type="caution">
    <text evidence="5">The sequence shown here is derived from an EMBL/GenBank/DDBJ whole genome shotgun (WGS) entry which is preliminary data.</text>
</comment>
<dbReference type="AlphaFoldDB" id="A0A5C7IH85"/>
<dbReference type="SUPFAM" id="SSF52047">
    <property type="entry name" value="RNI-like"/>
    <property type="match status" value="1"/>
</dbReference>
<dbReference type="SMART" id="SM00369">
    <property type="entry name" value="LRR_TYP"/>
    <property type="match status" value="2"/>
</dbReference>
<dbReference type="OrthoDB" id="1166699at2759"/>
<evidence type="ECO:0000256" key="1">
    <source>
        <dbReference type="ARBA" id="ARBA00022614"/>
    </source>
</evidence>
<reference evidence="6" key="1">
    <citation type="journal article" date="2019" name="Gigascience">
        <title>De novo genome assembly of the endangered Acer yangbiense, a plant species with extremely small populations endemic to Yunnan Province, China.</title>
        <authorList>
            <person name="Yang J."/>
            <person name="Wariss H.M."/>
            <person name="Tao L."/>
            <person name="Zhang R."/>
            <person name="Yun Q."/>
            <person name="Hollingsworth P."/>
            <person name="Dao Z."/>
            <person name="Luo G."/>
            <person name="Guo H."/>
            <person name="Ma Y."/>
            <person name="Sun W."/>
        </authorList>
    </citation>
    <scope>NUCLEOTIDE SEQUENCE [LARGE SCALE GENOMIC DNA]</scope>
    <source>
        <strain evidence="6">cv. Malutang</strain>
    </source>
</reference>
<sequence length="692" mass="78892">MEDNFEGTETIEAISLDMSSSNARDINLTPWAFAKMEKLRLLKFYVSNVRDNRGNKVHVPGEGFEYVFNELKYLHWYGFPLKSLQPNFQLESLVILEMPNSNVEELWSGFMQLVNLKRIDLRESQQLIKFPDLSGTPNLESLILKECTSLSEIPSSIQHLTKMESLYLGGCVSLTSIPNCSGLKSLKELDLRDCSKLKRLPELPNNLETLGLSGCKSLVEIPSFFKYLSKLQSLDLCGCQSLMSILDLRGWKSLEYLGVLWCLMLPKVPNSIEILDLIDTVIEAPSFEDHDSLDSLYLNNSSMLKSLPSSICKLKYLETLCLFDCSNIDKLPEIPPSISCLKRLDSLNFSGCKGENAVCLILPPNLLGLDNLRELHLSDCGITELPDNLGRLTSLETLYLDRNHFQSIPGSIINLSKLRFLDISNCERIKVLPKLRYWTSISAVNCTSLEELSYPSFHNSSFYYDMEANFTNCFKLNRASLNYFLEGTVLEMQGRATSIVKRHLQVNAAQSPPSPLASICYPENDIPKWFSFRSTRSFIDVKLPQHCFNYDFICLALSVVVTISDPNHQCDHQEDDYHEYSNVNYEGIVKSKDGDRCLNRIDESEDDFYSLFEVPYCGPDYIKSNHMIIGFGYYFVSELCDDEFSFQFSVKNRNESNIEHIKVVKCGVHLTFGLNLETLGDEPYPKRLKHIK</sequence>
<feature type="domain" description="Disease resistance R13L4/SHOC-2-like LRR" evidence="4">
    <location>
        <begin position="336"/>
        <end position="456"/>
    </location>
</feature>
<dbReference type="InterPro" id="IPR032675">
    <property type="entry name" value="LRR_dom_sf"/>
</dbReference>
<dbReference type="InterPro" id="IPR011713">
    <property type="entry name" value="Leu-rich_rpt_3"/>
</dbReference>
<dbReference type="PROSITE" id="PS51450">
    <property type="entry name" value="LRR"/>
    <property type="match status" value="2"/>
</dbReference>
<dbReference type="Pfam" id="PF20160">
    <property type="entry name" value="C-JID"/>
    <property type="match status" value="1"/>
</dbReference>
<evidence type="ECO:0000259" key="3">
    <source>
        <dbReference type="Pfam" id="PF20160"/>
    </source>
</evidence>
<evidence type="ECO:0000313" key="5">
    <source>
        <dbReference type="EMBL" id="TXG68511.1"/>
    </source>
</evidence>